<gene>
    <name evidence="3" type="ORF">TVY486_1102490</name>
</gene>
<keyword evidence="2" id="KW-1133">Transmembrane helix</keyword>
<feature type="region of interest" description="Disordered" evidence="1">
    <location>
        <begin position="250"/>
        <end position="272"/>
    </location>
</feature>
<sequence length="326" mass="35030">MIYRTVLNSDYNRNACCRIGHMSAVWSAANLVLQIVLLLVSLPLVVVAKNDHDDVERQPGVPVGGEQLPSTCAHGTWNATTELCDCHEGWGTNMFQQTFASAFVWCNVSLATSSSPPDDTEKESSGWKAWLKSPVVIVLLAVVITTVVVGSLCGCIALRRNKVQIPGEGGMPTRVVYSPPATLMTLGGMQQAFTMPPTTVVPMYQAPAAHTVLTNEPFAASSIIPLQHVSVAPTPYPHYTSYHPSICQPPMQNPGNNANVDENNGGNSNQACAGNTWSSSFRFGERRGSADTYNAAVESRSDLPSSQHLPPRTAYVSSHQGRGVHV</sequence>
<keyword evidence="2" id="KW-0812">Transmembrane</keyword>
<proteinExistence type="predicted"/>
<feature type="region of interest" description="Disordered" evidence="1">
    <location>
        <begin position="297"/>
        <end position="326"/>
    </location>
</feature>
<keyword evidence="2" id="KW-0472">Membrane</keyword>
<protein>
    <submittedName>
        <fullName evidence="3">Uncharacterized protein</fullName>
    </submittedName>
</protein>
<dbReference type="VEuPathDB" id="TriTrypDB:TvY486_1102490"/>
<reference evidence="3" key="1">
    <citation type="journal article" date="2012" name="Proc. Natl. Acad. Sci. U.S.A.">
        <title>Antigenic diversity is generated by distinct evolutionary mechanisms in African trypanosome species.</title>
        <authorList>
            <person name="Jackson A.P."/>
            <person name="Berry A."/>
            <person name="Aslett M."/>
            <person name="Allison H.C."/>
            <person name="Burton P."/>
            <person name="Vavrova-Anderson J."/>
            <person name="Brown R."/>
            <person name="Browne H."/>
            <person name="Corton N."/>
            <person name="Hauser H."/>
            <person name="Gamble J."/>
            <person name="Gilderthorp R."/>
            <person name="Marcello L."/>
            <person name="McQuillan J."/>
            <person name="Otto T.D."/>
            <person name="Quail M.A."/>
            <person name="Sanders M.J."/>
            <person name="van Tonder A."/>
            <person name="Ginger M.L."/>
            <person name="Field M.C."/>
            <person name="Barry J.D."/>
            <person name="Hertz-Fowler C."/>
            <person name="Berriman M."/>
        </authorList>
    </citation>
    <scope>NUCLEOTIDE SEQUENCE</scope>
    <source>
        <strain evidence="3">Y486</strain>
    </source>
</reference>
<evidence type="ECO:0000313" key="3">
    <source>
        <dbReference type="EMBL" id="CCC52764.1"/>
    </source>
</evidence>
<organism evidence="3">
    <name type="scientific">Trypanosoma vivax (strain Y486)</name>
    <dbReference type="NCBI Taxonomy" id="1055687"/>
    <lineage>
        <taxon>Eukaryota</taxon>
        <taxon>Discoba</taxon>
        <taxon>Euglenozoa</taxon>
        <taxon>Kinetoplastea</taxon>
        <taxon>Metakinetoplastina</taxon>
        <taxon>Trypanosomatida</taxon>
        <taxon>Trypanosomatidae</taxon>
        <taxon>Trypanosoma</taxon>
        <taxon>Duttonella</taxon>
    </lineage>
</organism>
<feature type="compositionally biased region" description="Low complexity" evidence="1">
    <location>
        <begin position="253"/>
        <end position="269"/>
    </location>
</feature>
<feature type="transmembrane region" description="Helical" evidence="2">
    <location>
        <begin position="135"/>
        <end position="158"/>
    </location>
</feature>
<name>G0UAD1_TRYVY</name>
<dbReference type="EMBL" id="HE573027">
    <property type="protein sequence ID" value="CCC52764.1"/>
    <property type="molecule type" value="Genomic_DNA"/>
</dbReference>
<feature type="transmembrane region" description="Helical" evidence="2">
    <location>
        <begin position="28"/>
        <end position="48"/>
    </location>
</feature>
<accession>G0UAD1</accession>
<evidence type="ECO:0000256" key="1">
    <source>
        <dbReference type="SAM" id="MobiDB-lite"/>
    </source>
</evidence>
<dbReference type="AlphaFoldDB" id="G0UAD1"/>
<evidence type="ECO:0000256" key="2">
    <source>
        <dbReference type="SAM" id="Phobius"/>
    </source>
</evidence>